<keyword evidence="3" id="KW-0479">Metal-binding</keyword>
<comment type="function">
    <text evidence="2">Destroys radicals which are normally produced within the cells and which are toxic to biological systems. May play a role in favoring mycobacterial survival in phagocytes.</text>
</comment>
<keyword evidence="3" id="KW-0560">Oxidoreductase</keyword>
<dbReference type="GO" id="GO:0004784">
    <property type="term" value="F:superoxide dismutase activity"/>
    <property type="evidence" value="ECO:0007669"/>
    <property type="project" value="UniProtKB-EC"/>
</dbReference>
<keyword evidence="8" id="KW-1185">Reference proteome</keyword>
<evidence type="ECO:0000256" key="4">
    <source>
        <dbReference type="SAM" id="MobiDB-lite"/>
    </source>
</evidence>
<dbReference type="EC" id="1.15.1.1" evidence="3"/>
<dbReference type="Pfam" id="PF00080">
    <property type="entry name" value="Sod_Cu"/>
    <property type="match status" value="1"/>
</dbReference>
<evidence type="ECO:0000313" key="7">
    <source>
        <dbReference type="EMBL" id="AGF72059.1"/>
    </source>
</evidence>
<evidence type="ECO:0000256" key="1">
    <source>
        <dbReference type="ARBA" id="ARBA00010457"/>
    </source>
</evidence>
<feature type="domain" description="Superoxide dismutase copper/zinc binding" evidence="6">
    <location>
        <begin position="88"/>
        <end position="233"/>
    </location>
</feature>
<feature type="compositionally biased region" description="Basic and acidic residues" evidence="4">
    <location>
        <begin position="147"/>
        <end position="156"/>
    </location>
</feature>
<evidence type="ECO:0000256" key="3">
    <source>
        <dbReference type="RuleBase" id="RU000393"/>
    </source>
</evidence>
<evidence type="ECO:0000313" key="8">
    <source>
        <dbReference type="Proteomes" id="UP000011723"/>
    </source>
</evidence>
<dbReference type="PROSITE" id="PS51257">
    <property type="entry name" value="PROKAR_LIPOPROTEIN"/>
    <property type="match status" value="1"/>
</dbReference>
<feature type="compositionally biased region" description="Polar residues" evidence="4">
    <location>
        <begin position="37"/>
        <end position="55"/>
    </location>
</feature>
<dbReference type="PANTHER" id="PTHR10003">
    <property type="entry name" value="SUPEROXIDE DISMUTASE CU-ZN -RELATED"/>
    <property type="match status" value="1"/>
</dbReference>
<dbReference type="PROSITE" id="PS00332">
    <property type="entry name" value="SOD_CU_ZN_2"/>
    <property type="match status" value="1"/>
</dbReference>
<dbReference type="InterPro" id="IPR001424">
    <property type="entry name" value="SOD_Cu_Zn_dom"/>
</dbReference>
<sequence>MRITPRSTTTRTLPRVLTAAVGAVGLLAVSACATNGEAQDTMDNSPADQTTQPVNTATETDGTTTSAAAADDAELTATMNNADGSELGTAEFNETDGAVEIGVELSGMEPGFYGLHIHQIGTCEPDSAAPDDPADTGDFMSAGSHIGSDESEHPNHTGDLPQLLVKESGDAMITFETDRLSLSDLEDEDGSALMIHSNPDNYANIPERYATDGIDDETLSTGDAGSRLACGVIGG</sequence>
<dbReference type="OrthoDB" id="9792957at2"/>
<comment type="similarity">
    <text evidence="1 3">Belongs to the Cu-Zn superoxide dismutase family.</text>
</comment>
<proteinExistence type="inferred from homology"/>
<gene>
    <name evidence="7" type="ORF">A605_05265</name>
</gene>
<reference evidence="7 8" key="1">
    <citation type="journal article" date="2012" name="Stand. Genomic Sci.">
        <title>Genome sequence of the halotolerant bacterium Corynebacterium halotolerans type strain YIM 70093(T) (= DSM 44683(T)).</title>
        <authorList>
            <person name="Ruckert C."/>
            <person name="Albersmeier A."/>
            <person name="Al-Dilaimi A."/>
            <person name="Niehaus K."/>
            <person name="Szczepanowski R."/>
            <person name="Kalinowski J."/>
        </authorList>
    </citation>
    <scope>NUCLEOTIDE SEQUENCE [LARGE SCALE GENOMIC DNA]</scope>
    <source>
        <strain evidence="7">YIM 70093</strain>
    </source>
</reference>
<comment type="cofactor">
    <cofactor evidence="3">
        <name>Zn(2+)</name>
        <dbReference type="ChEBI" id="CHEBI:29105"/>
    </cofactor>
    <text evidence="3">Binds 1 zinc ion per subunit.</text>
</comment>
<protein>
    <recommendedName>
        <fullName evidence="3">Superoxide dismutase [Cu-Zn]</fullName>
        <ecNumber evidence="3">1.15.1.1</ecNumber>
    </recommendedName>
</protein>
<feature type="region of interest" description="Disordered" evidence="4">
    <location>
        <begin position="124"/>
        <end position="158"/>
    </location>
</feature>
<dbReference type="Proteomes" id="UP000011723">
    <property type="component" value="Chromosome"/>
</dbReference>
<feature type="compositionally biased region" description="Low complexity" evidence="4">
    <location>
        <begin position="56"/>
        <end position="68"/>
    </location>
</feature>
<evidence type="ECO:0000259" key="6">
    <source>
        <dbReference type="Pfam" id="PF00080"/>
    </source>
</evidence>
<feature type="signal peptide" evidence="5">
    <location>
        <begin position="1"/>
        <end position="33"/>
    </location>
</feature>
<dbReference type="Gene3D" id="2.60.40.200">
    <property type="entry name" value="Superoxide dismutase, copper/zinc binding domain"/>
    <property type="match status" value="1"/>
</dbReference>
<comment type="cofactor">
    <cofactor evidence="3">
        <name>Cu cation</name>
        <dbReference type="ChEBI" id="CHEBI:23378"/>
    </cofactor>
    <text evidence="3">Binds 1 copper ion per subunit.</text>
</comment>
<dbReference type="KEGG" id="chn:A605_05265"/>
<comment type="catalytic activity">
    <reaction evidence="3">
        <text>2 superoxide + 2 H(+) = H2O2 + O2</text>
        <dbReference type="Rhea" id="RHEA:20696"/>
        <dbReference type="ChEBI" id="CHEBI:15378"/>
        <dbReference type="ChEBI" id="CHEBI:15379"/>
        <dbReference type="ChEBI" id="CHEBI:16240"/>
        <dbReference type="ChEBI" id="CHEBI:18421"/>
        <dbReference type="EC" id="1.15.1.1"/>
    </reaction>
</comment>
<organism evidence="7 8">
    <name type="scientific">Corynebacterium halotolerans YIM 70093 = DSM 44683</name>
    <dbReference type="NCBI Taxonomy" id="1121362"/>
    <lineage>
        <taxon>Bacteria</taxon>
        <taxon>Bacillati</taxon>
        <taxon>Actinomycetota</taxon>
        <taxon>Actinomycetes</taxon>
        <taxon>Mycobacteriales</taxon>
        <taxon>Corynebacteriaceae</taxon>
        <taxon>Corynebacterium</taxon>
    </lineage>
</organism>
<evidence type="ECO:0000256" key="2">
    <source>
        <dbReference type="ARBA" id="ARBA00024900"/>
    </source>
</evidence>
<accession>M1MWF5</accession>
<dbReference type="AlphaFoldDB" id="M1MWF5"/>
<feature type="region of interest" description="Disordered" evidence="4">
    <location>
        <begin position="37"/>
        <end position="68"/>
    </location>
</feature>
<dbReference type="GO" id="GO:0005507">
    <property type="term" value="F:copper ion binding"/>
    <property type="evidence" value="ECO:0007669"/>
    <property type="project" value="InterPro"/>
</dbReference>
<dbReference type="InterPro" id="IPR024134">
    <property type="entry name" value="SOD_Cu/Zn_/chaperone"/>
</dbReference>
<name>M1MWF5_9CORY</name>
<dbReference type="STRING" id="1121362.A605_05265"/>
<feature type="chain" id="PRO_5038999894" description="Superoxide dismutase [Cu-Zn]" evidence="5">
    <location>
        <begin position="34"/>
        <end position="235"/>
    </location>
</feature>
<dbReference type="RefSeq" id="WP_015400478.1">
    <property type="nucleotide sequence ID" value="NC_020302.1"/>
</dbReference>
<dbReference type="CDD" id="cd00305">
    <property type="entry name" value="Cu-Zn_Superoxide_Dismutase"/>
    <property type="match status" value="1"/>
</dbReference>
<dbReference type="EMBL" id="CP003697">
    <property type="protein sequence ID" value="AGF72059.1"/>
    <property type="molecule type" value="Genomic_DNA"/>
</dbReference>
<dbReference type="HOGENOM" id="CLU_056632_8_0_11"/>
<keyword evidence="5" id="KW-0732">Signal</keyword>
<dbReference type="InterPro" id="IPR036423">
    <property type="entry name" value="SOD-like_Cu/Zn_dom_sf"/>
</dbReference>
<dbReference type="SUPFAM" id="SSF49329">
    <property type="entry name" value="Cu,Zn superoxide dismutase-like"/>
    <property type="match status" value="1"/>
</dbReference>
<dbReference type="InterPro" id="IPR018152">
    <property type="entry name" value="SOD_Cu/Zn_BS"/>
</dbReference>
<evidence type="ECO:0000256" key="5">
    <source>
        <dbReference type="SAM" id="SignalP"/>
    </source>
</evidence>
<keyword evidence="3" id="KW-0862">Zinc</keyword>
<dbReference type="PATRIC" id="fig|1121362.3.peg.1058"/>
<dbReference type="eggNOG" id="COG2032">
    <property type="taxonomic scope" value="Bacteria"/>
</dbReference>
<keyword evidence="3" id="KW-0186">Copper</keyword>